<evidence type="ECO:0000256" key="1">
    <source>
        <dbReference type="SAM" id="Coils"/>
    </source>
</evidence>
<reference evidence="2 3" key="1">
    <citation type="journal article" date="2009" name="Appl. Environ. Microbiol.">
        <title>Three genomes from the phylum Acidobacteria provide insight into the lifestyles of these microorganisms in soils.</title>
        <authorList>
            <person name="Ward N.L."/>
            <person name="Challacombe J.F."/>
            <person name="Janssen P.H."/>
            <person name="Henrissat B."/>
            <person name="Coutinho P.M."/>
            <person name="Wu M."/>
            <person name="Xie G."/>
            <person name="Haft D.H."/>
            <person name="Sait M."/>
            <person name="Badger J."/>
            <person name="Barabote R.D."/>
            <person name="Bradley B."/>
            <person name="Brettin T.S."/>
            <person name="Brinkac L.M."/>
            <person name="Bruce D."/>
            <person name="Creasy T."/>
            <person name="Daugherty S.C."/>
            <person name="Davidsen T.M."/>
            <person name="DeBoy R.T."/>
            <person name="Detter J.C."/>
            <person name="Dodson R.J."/>
            <person name="Durkin A.S."/>
            <person name="Ganapathy A."/>
            <person name="Gwinn-Giglio M."/>
            <person name="Han C.S."/>
            <person name="Khouri H."/>
            <person name="Kiss H."/>
            <person name="Kothari S.P."/>
            <person name="Madupu R."/>
            <person name="Nelson K.E."/>
            <person name="Nelson W.C."/>
            <person name="Paulsen I."/>
            <person name="Penn K."/>
            <person name="Ren Q."/>
            <person name="Rosovitz M.J."/>
            <person name="Selengut J.D."/>
            <person name="Shrivastava S."/>
            <person name="Sullivan S.A."/>
            <person name="Tapia R."/>
            <person name="Thompson L.S."/>
            <person name="Watkins K.L."/>
            <person name="Yang Q."/>
            <person name="Yu C."/>
            <person name="Zafar N."/>
            <person name="Zhou L."/>
            <person name="Kuske C.R."/>
        </authorList>
    </citation>
    <scope>NUCLEOTIDE SEQUENCE [LARGE SCALE GENOMIC DNA]</scope>
    <source>
        <strain evidence="2 3">Ellin345</strain>
    </source>
</reference>
<feature type="coiled-coil region" evidence="1">
    <location>
        <begin position="41"/>
        <end position="72"/>
    </location>
</feature>
<dbReference type="STRING" id="204669.Acid345_3151"/>
<protein>
    <submittedName>
        <fullName evidence="2">Uncharacterized protein</fullName>
    </submittedName>
</protein>
<sequence length="197" mass="20840">MRTKLEIAGSVVLLVLLLLVGWEEHRKAMQIAVAETKAQADQDAEKKIASALKQLDDQKQALDRQQQAQTAALAKMTVPQITVKLPDVVPQASAPVKVLDVNSAAVKNGEAKVGDVIVPQEDVRPVAEKLLEGQQCTAQLGICSQKTDLMADQLKAKSDEAAQWKQAAKGGSVLKRVGKVALAVGIGAAIGYGAAHH</sequence>
<proteinExistence type="predicted"/>
<dbReference type="RefSeq" id="WP_011523951.1">
    <property type="nucleotide sequence ID" value="NC_008009.1"/>
</dbReference>
<dbReference type="EnsemblBacteria" id="ABF42152">
    <property type="protein sequence ID" value="ABF42152"/>
    <property type="gene ID" value="Acid345_3151"/>
</dbReference>
<gene>
    <name evidence="2" type="ordered locus">Acid345_3151</name>
</gene>
<dbReference type="AlphaFoldDB" id="Q1ILU8"/>
<evidence type="ECO:0000313" key="2">
    <source>
        <dbReference type="EMBL" id="ABF42152.1"/>
    </source>
</evidence>
<dbReference type="EMBL" id="CP000360">
    <property type="protein sequence ID" value="ABF42152.1"/>
    <property type="molecule type" value="Genomic_DNA"/>
</dbReference>
<dbReference type="HOGENOM" id="CLU_1382547_0_0_0"/>
<dbReference type="KEGG" id="aba:Acid345_3151"/>
<organism evidence="2 3">
    <name type="scientific">Koribacter versatilis (strain Ellin345)</name>
    <dbReference type="NCBI Taxonomy" id="204669"/>
    <lineage>
        <taxon>Bacteria</taxon>
        <taxon>Pseudomonadati</taxon>
        <taxon>Acidobacteriota</taxon>
        <taxon>Terriglobia</taxon>
        <taxon>Terriglobales</taxon>
        <taxon>Candidatus Korobacteraceae</taxon>
        <taxon>Candidatus Korobacter</taxon>
    </lineage>
</organism>
<dbReference type="Proteomes" id="UP000002432">
    <property type="component" value="Chromosome"/>
</dbReference>
<evidence type="ECO:0000313" key="3">
    <source>
        <dbReference type="Proteomes" id="UP000002432"/>
    </source>
</evidence>
<name>Q1ILU8_KORVE</name>
<accession>Q1ILU8</accession>
<keyword evidence="3" id="KW-1185">Reference proteome</keyword>
<keyword evidence="1" id="KW-0175">Coiled coil</keyword>